<dbReference type="GO" id="GO:0006826">
    <property type="term" value="P:iron ion transport"/>
    <property type="evidence" value="ECO:0007669"/>
    <property type="project" value="InterPro"/>
</dbReference>
<keyword evidence="5" id="KW-0560">Oxidoreductase</keyword>
<dbReference type="InterPro" id="IPR009078">
    <property type="entry name" value="Ferritin-like_SF"/>
</dbReference>
<organism evidence="11 12">
    <name type="scientific">Ethanoligenens harbinense (strain DSM 18485 / JCM 12961 / CGMCC 1.5033 / YUAN-3)</name>
    <dbReference type="NCBI Taxonomy" id="663278"/>
    <lineage>
        <taxon>Bacteria</taxon>
        <taxon>Bacillati</taxon>
        <taxon>Bacillota</taxon>
        <taxon>Clostridia</taxon>
        <taxon>Eubacteriales</taxon>
        <taxon>Oscillospiraceae</taxon>
        <taxon>Ethanoligenens</taxon>
    </lineage>
</organism>
<dbReference type="EC" id="1.16.3.2" evidence="9"/>
<dbReference type="PANTHER" id="PTHR11431:SF127">
    <property type="entry name" value="BACTERIAL NON-HEME FERRITIN"/>
    <property type="match status" value="1"/>
</dbReference>
<sequence length="170" mass="19772">MLKPEIKALIEDQINYEFYSAYIYLGIYAYYADKNLNGFANWFQIQTQEERDHAMLQIQYLLNNGEAVHFPAVAEVKSDYESFLAPLKAAYAHELVVTERIHNIYGAALDAKDFRTTQFFDWFVKEQGEEEKNFEDIIKRFELFAGDSKGLYNLDAELATRVYAPPTLVL</sequence>
<dbReference type="HOGENOM" id="CLU_065681_1_2_9"/>
<proteinExistence type="inferred from homology"/>
<dbReference type="GO" id="GO:0006879">
    <property type="term" value="P:intracellular iron ion homeostasis"/>
    <property type="evidence" value="ECO:0007669"/>
    <property type="project" value="UniProtKB-KW"/>
</dbReference>
<keyword evidence="6 8" id="KW-0408">Iron</keyword>
<feature type="domain" description="Ferritin-like diiron" evidence="10">
    <location>
        <begin position="1"/>
        <end position="145"/>
    </location>
</feature>
<keyword evidence="4 8" id="KW-0479">Metal-binding</keyword>
<dbReference type="GO" id="GO:0008199">
    <property type="term" value="F:ferric iron binding"/>
    <property type="evidence" value="ECO:0007669"/>
    <property type="project" value="InterPro"/>
</dbReference>
<protein>
    <recommendedName>
        <fullName evidence="9">Ferritin</fullName>
        <ecNumber evidence="9">1.16.3.2</ecNumber>
    </recommendedName>
</protein>
<dbReference type="InterPro" id="IPR041719">
    <property type="entry name" value="Ferritin_prok"/>
</dbReference>
<evidence type="ECO:0000313" key="11">
    <source>
        <dbReference type="EMBL" id="ADU26618.1"/>
    </source>
</evidence>
<feature type="binding site" evidence="8">
    <location>
        <position position="17"/>
    </location>
    <ligand>
        <name>Fe cation</name>
        <dbReference type="ChEBI" id="CHEBI:24875"/>
        <label>1</label>
    </ligand>
</feature>
<comment type="function">
    <text evidence="1 9">Iron-storage protein.</text>
</comment>
<dbReference type="Proteomes" id="UP000001551">
    <property type="component" value="Chromosome"/>
</dbReference>
<feature type="binding site" evidence="8">
    <location>
        <position position="53"/>
    </location>
    <ligand>
        <name>Fe cation</name>
        <dbReference type="ChEBI" id="CHEBI:24875"/>
        <label>1</label>
    </ligand>
</feature>
<feature type="binding site" evidence="8">
    <location>
        <position position="127"/>
    </location>
    <ligand>
        <name>Fe cation</name>
        <dbReference type="ChEBI" id="CHEBI:24875"/>
        <label>1</label>
    </ligand>
</feature>
<keyword evidence="12" id="KW-1185">Reference proteome</keyword>
<keyword evidence="9" id="KW-0963">Cytoplasm</keyword>
<dbReference type="EMBL" id="CP002400">
    <property type="protein sequence ID" value="ADU26618.1"/>
    <property type="molecule type" value="Genomic_DNA"/>
</dbReference>
<reference evidence="11 12" key="1">
    <citation type="submission" date="2010-12" db="EMBL/GenBank/DDBJ databases">
        <title>Complete sequence of Ethanoligenens harbinense YUAN-3.</title>
        <authorList>
            <person name="Lucas S."/>
            <person name="Copeland A."/>
            <person name="Lapidus A."/>
            <person name="Cheng J.-F."/>
            <person name="Bruce D."/>
            <person name="Goodwin L."/>
            <person name="Pitluck S."/>
            <person name="Chertkov O."/>
            <person name="Misra M."/>
            <person name="Detter J.C."/>
            <person name="Han C."/>
            <person name="Tapia R."/>
            <person name="Land M."/>
            <person name="Hauser L."/>
            <person name="Jeffries C."/>
            <person name="Kyrpides N."/>
            <person name="Ivanova N."/>
            <person name="Mikhailova N."/>
            <person name="Wang A."/>
            <person name="Mouttaki H."/>
            <person name="He Z."/>
            <person name="Zhou J."/>
            <person name="Hemme C.L."/>
            <person name="Woyke T."/>
        </authorList>
    </citation>
    <scope>NUCLEOTIDE SEQUENCE [LARGE SCALE GENOMIC DNA]</scope>
    <source>
        <strain evidence="12">DSM 18485 / JCM 12961 / CGMCC 1.5033 / YUAN-3</strain>
    </source>
</reference>
<comment type="subcellular location">
    <subcellularLocation>
        <location evidence="9">Cytoplasm</location>
    </subcellularLocation>
</comment>
<evidence type="ECO:0000256" key="3">
    <source>
        <dbReference type="ARBA" id="ARBA00022434"/>
    </source>
</evidence>
<dbReference type="STRING" id="663278.Ethha_1065"/>
<evidence type="ECO:0000256" key="4">
    <source>
        <dbReference type="ARBA" id="ARBA00022723"/>
    </source>
</evidence>
<evidence type="ECO:0000256" key="8">
    <source>
        <dbReference type="PIRSR" id="PIRSR601519-1"/>
    </source>
</evidence>
<dbReference type="Gene3D" id="1.20.1260.10">
    <property type="match status" value="1"/>
</dbReference>
<dbReference type="GO" id="GO:0004322">
    <property type="term" value="F:ferroxidase activity"/>
    <property type="evidence" value="ECO:0007669"/>
    <property type="project" value="TreeGrafter"/>
</dbReference>
<evidence type="ECO:0000256" key="1">
    <source>
        <dbReference type="ARBA" id="ARBA00002485"/>
    </source>
</evidence>
<evidence type="ECO:0000256" key="7">
    <source>
        <dbReference type="ARBA" id="ARBA00048035"/>
    </source>
</evidence>
<comment type="similarity">
    <text evidence="2 9">Belongs to the ferritin family. Prokaryotic subfamily.</text>
</comment>
<comment type="catalytic activity">
    <reaction evidence="7 9">
        <text>4 Fe(2+) + O2 + 6 H2O = 4 iron(III) oxide-hydroxide + 12 H(+)</text>
        <dbReference type="Rhea" id="RHEA:11972"/>
        <dbReference type="ChEBI" id="CHEBI:15377"/>
        <dbReference type="ChEBI" id="CHEBI:15378"/>
        <dbReference type="ChEBI" id="CHEBI:15379"/>
        <dbReference type="ChEBI" id="CHEBI:29033"/>
        <dbReference type="ChEBI" id="CHEBI:78619"/>
        <dbReference type="EC" id="1.16.3.2"/>
    </reaction>
</comment>
<dbReference type="CDD" id="cd01055">
    <property type="entry name" value="Nonheme_Ferritin"/>
    <property type="match status" value="1"/>
</dbReference>
<dbReference type="InterPro" id="IPR009040">
    <property type="entry name" value="Ferritin-like_diiron"/>
</dbReference>
<evidence type="ECO:0000256" key="6">
    <source>
        <dbReference type="ARBA" id="ARBA00023004"/>
    </source>
</evidence>
<feature type="binding site" evidence="8">
    <location>
        <position position="94"/>
    </location>
    <ligand>
        <name>Fe cation</name>
        <dbReference type="ChEBI" id="CHEBI:24875"/>
        <label>1</label>
    </ligand>
</feature>
<keyword evidence="3 9" id="KW-0409">Iron storage</keyword>
<dbReference type="GO" id="GO:0005829">
    <property type="term" value="C:cytosol"/>
    <property type="evidence" value="ECO:0007669"/>
    <property type="project" value="TreeGrafter"/>
</dbReference>
<evidence type="ECO:0000256" key="5">
    <source>
        <dbReference type="ARBA" id="ARBA00023002"/>
    </source>
</evidence>
<evidence type="ECO:0000256" key="9">
    <source>
        <dbReference type="RuleBase" id="RU361145"/>
    </source>
</evidence>
<dbReference type="eggNOG" id="COG1528">
    <property type="taxonomic scope" value="Bacteria"/>
</dbReference>
<evidence type="ECO:0000313" key="12">
    <source>
        <dbReference type="Proteomes" id="UP000001551"/>
    </source>
</evidence>
<dbReference type="InterPro" id="IPR008331">
    <property type="entry name" value="Ferritin_DPS_dom"/>
</dbReference>
<evidence type="ECO:0000256" key="2">
    <source>
        <dbReference type="ARBA" id="ARBA00006950"/>
    </source>
</evidence>
<gene>
    <name evidence="11" type="ordered locus">Ethha_1065</name>
</gene>
<dbReference type="SUPFAM" id="SSF47240">
    <property type="entry name" value="Ferritin-like"/>
    <property type="match status" value="1"/>
</dbReference>
<dbReference type="KEGG" id="eha:Ethha_1065"/>
<dbReference type="GO" id="GO:0008198">
    <property type="term" value="F:ferrous iron binding"/>
    <property type="evidence" value="ECO:0007669"/>
    <property type="project" value="TreeGrafter"/>
</dbReference>
<dbReference type="AlphaFoldDB" id="E6U4J0"/>
<dbReference type="InterPro" id="IPR012347">
    <property type="entry name" value="Ferritin-like"/>
</dbReference>
<feature type="binding site" evidence="8">
    <location>
        <position position="50"/>
    </location>
    <ligand>
        <name>Fe cation</name>
        <dbReference type="ChEBI" id="CHEBI:24875"/>
        <label>1</label>
    </ligand>
</feature>
<dbReference type="RefSeq" id="WP_013484979.1">
    <property type="nucleotide sequence ID" value="NC_014828.1"/>
</dbReference>
<name>E6U4J0_ETHHY</name>
<dbReference type="InterPro" id="IPR001519">
    <property type="entry name" value="Ferritin"/>
</dbReference>
<dbReference type="Pfam" id="PF00210">
    <property type="entry name" value="Ferritin"/>
    <property type="match status" value="1"/>
</dbReference>
<evidence type="ECO:0000259" key="10">
    <source>
        <dbReference type="PROSITE" id="PS50905"/>
    </source>
</evidence>
<dbReference type="PROSITE" id="PS50905">
    <property type="entry name" value="FERRITIN_LIKE"/>
    <property type="match status" value="1"/>
</dbReference>
<dbReference type="PANTHER" id="PTHR11431">
    <property type="entry name" value="FERRITIN"/>
    <property type="match status" value="1"/>
</dbReference>
<accession>E6U4J0</accession>